<dbReference type="PANTHER" id="PTHR39441">
    <property type="entry name" value="DUF2252 DOMAIN-CONTAINING PROTEIN"/>
    <property type="match status" value="1"/>
</dbReference>
<dbReference type="eggNOG" id="COG4320">
    <property type="taxonomic scope" value="Bacteria"/>
</dbReference>
<organism evidence="1">
    <name type="scientific">Solibacter usitatus (strain Ellin6076)</name>
    <dbReference type="NCBI Taxonomy" id="234267"/>
    <lineage>
        <taxon>Bacteria</taxon>
        <taxon>Pseudomonadati</taxon>
        <taxon>Acidobacteriota</taxon>
        <taxon>Terriglobia</taxon>
        <taxon>Bryobacterales</taxon>
        <taxon>Solibacteraceae</taxon>
        <taxon>Candidatus Solibacter</taxon>
    </lineage>
</organism>
<dbReference type="InParanoid" id="Q01RV9"/>
<dbReference type="SUPFAM" id="SSF56112">
    <property type="entry name" value="Protein kinase-like (PK-like)"/>
    <property type="match status" value="1"/>
</dbReference>
<reference evidence="1" key="1">
    <citation type="submission" date="2006-10" db="EMBL/GenBank/DDBJ databases">
        <title>Complete sequence of Solibacter usitatus Ellin6076.</title>
        <authorList>
            <consortium name="US DOE Joint Genome Institute"/>
            <person name="Copeland A."/>
            <person name="Lucas S."/>
            <person name="Lapidus A."/>
            <person name="Barry K."/>
            <person name="Detter J.C."/>
            <person name="Glavina del Rio T."/>
            <person name="Hammon N."/>
            <person name="Israni S."/>
            <person name="Dalin E."/>
            <person name="Tice H."/>
            <person name="Pitluck S."/>
            <person name="Thompson L.S."/>
            <person name="Brettin T."/>
            <person name="Bruce D."/>
            <person name="Han C."/>
            <person name="Tapia R."/>
            <person name="Gilna P."/>
            <person name="Schmutz J."/>
            <person name="Larimer F."/>
            <person name="Land M."/>
            <person name="Hauser L."/>
            <person name="Kyrpides N."/>
            <person name="Mikhailova N."/>
            <person name="Janssen P.H."/>
            <person name="Kuske C.R."/>
            <person name="Richardson P."/>
        </authorList>
    </citation>
    <scope>NUCLEOTIDE SEQUENCE</scope>
    <source>
        <strain evidence="1">Ellin6076</strain>
    </source>
</reference>
<dbReference type="PANTHER" id="PTHR39441:SF1">
    <property type="entry name" value="DUF2252 DOMAIN-CONTAINING PROTEIN"/>
    <property type="match status" value="1"/>
</dbReference>
<evidence type="ECO:0008006" key="2">
    <source>
        <dbReference type="Google" id="ProtNLM"/>
    </source>
</evidence>
<dbReference type="KEGG" id="sus:Acid_6690"/>
<protein>
    <recommendedName>
        <fullName evidence="2">DUF2252 domain-containing protein</fullName>
    </recommendedName>
</protein>
<evidence type="ECO:0000313" key="1">
    <source>
        <dbReference type="EMBL" id="ABJ87611.1"/>
    </source>
</evidence>
<dbReference type="EMBL" id="CP000473">
    <property type="protein sequence ID" value="ABJ87611.1"/>
    <property type="molecule type" value="Genomic_DNA"/>
</dbReference>
<name>Q01RV9_SOLUE</name>
<dbReference type="Pfam" id="PF10009">
    <property type="entry name" value="DUF2252"/>
    <property type="match status" value="1"/>
</dbReference>
<dbReference type="HOGENOM" id="CLU_068450_0_0_0"/>
<dbReference type="STRING" id="234267.Acid_6690"/>
<accession>Q01RV9</accession>
<dbReference type="AlphaFoldDB" id="Q01RV9"/>
<dbReference type="InterPro" id="IPR011009">
    <property type="entry name" value="Kinase-like_dom_sf"/>
</dbReference>
<gene>
    <name evidence="1" type="ordered locus">Acid_6690</name>
</gene>
<dbReference type="InterPro" id="IPR018721">
    <property type="entry name" value="DUF2252"/>
</dbReference>
<sequence>MNIVKATAKYEAWLATHLKIVEKDLAFKHEQMRLAPFPFMRATYYRWAQLFPEVCEEIFKAPATLAVGDLHVENFGTWRDIEGRLIWGINDFDEASTLPYTNDLVRLGASALMSNLVCEPEAGLEALLQGYIDAIQAGGRPFALAEHHTALRAMATARLHDPEAYWAKLRALPLAASEPPAGALKAIARMMPERGLQVRITTRIAGLGSLGRQRYVAIADWHGGGVAREAKALAPSACLWAKQGKGTAPIHYQEILRTAIRCRDPFVSLQKRWIVRRLAPDCSRISLGDLPQQRDEMRLLRAMGWETANIHLGNIKPRTLLTDLKKRPRRWLFKAARAMEKAVLADYADFRDHSTR</sequence>
<proteinExistence type="predicted"/>
<dbReference type="OrthoDB" id="1491115at2"/>